<comment type="caution">
    <text evidence="1">The sequence shown here is derived from an EMBL/GenBank/DDBJ whole genome shotgun (WGS) entry which is preliminary data.</text>
</comment>
<gene>
    <name evidence="1" type="ORF">M9458_011779</name>
</gene>
<protein>
    <submittedName>
        <fullName evidence="1">Uncharacterized protein</fullName>
    </submittedName>
</protein>
<dbReference type="AlphaFoldDB" id="A0ABD0R594"/>
<evidence type="ECO:0000313" key="1">
    <source>
        <dbReference type="EMBL" id="KAL0193483.1"/>
    </source>
</evidence>
<keyword evidence="2" id="KW-1185">Reference proteome</keyword>
<accession>A0ABD0R594</accession>
<feature type="non-terminal residue" evidence="1">
    <location>
        <position position="1"/>
    </location>
</feature>
<sequence length="203" mass="22201">ISSKNEGLRSEWDIASYPNRTSKHSVRGFVVVDESDLLTSPAISTHSRYKDTSDKKIQSTTFKSLEENFTSQKLKTDLDEGRLQRLPLKPSGDIADLDSILNVKTSAGQKGLVRPTVHPQLSQLTEEGFLLSSKSIEVVKKPLASVHSKIGYESLVGSGQVDYRHSSKKGVAFKHGDVMLGMDGKRYRLLSGPPGPVGPPGKR</sequence>
<evidence type="ECO:0000313" key="2">
    <source>
        <dbReference type="Proteomes" id="UP001529510"/>
    </source>
</evidence>
<dbReference type="Proteomes" id="UP001529510">
    <property type="component" value="Unassembled WGS sequence"/>
</dbReference>
<reference evidence="1 2" key="1">
    <citation type="submission" date="2024-05" db="EMBL/GenBank/DDBJ databases">
        <title>Genome sequencing and assembly of Indian major carp, Cirrhinus mrigala (Hamilton, 1822).</title>
        <authorList>
            <person name="Mohindra V."/>
            <person name="Chowdhury L.M."/>
            <person name="Lal K."/>
            <person name="Jena J.K."/>
        </authorList>
    </citation>
    <scope>NUCLEOTIDE SEQUENCE [LARGE SCALE GENOMIC DNA]</scope>
    <source>
        <strain evidence="1">CM1030</strain>
        <tissue evidence="1">Blood</tissue>
    </source>
</reference>
<organism evidence="1 2">
    <name type="scientific">Cirrhinus mrigala</name>
    <name type="common">Mrigala</name>
    <dbReference type="NCBI Taxonomy" id="683832"/>
    <lineage>
        <taxon>Eukaryota</taxon>
        <taxon>Metazoa</taxon>
        <taxon>Chordata</taxon>
        <taxon>Craniata</taxon>
        <taxon>Vertebrata</taxon>
        <taxon>Euteleostomi</taxon>
        <taxon>Actinopterygii</taxon>
        <taxon>Neopterygii</taxon>
        <taxon>Teleostei</taxon>
        <taxon>Ostariophysi</taxon>
        <taxon>Cypriniformes</taxon>
        <taxon>Cyprinidae</taxon>
        <taxon>Labeoninae</taxon>
        <taxon>Labeonini</taxon>
        <taxon>Cirrhinus</taxon>
    </lineage>
</organism>
<dbReference type="EMBL" id="JAMKFB020000005">
    <property type="protein sequence ID" value="KAL0193483.1"/>
    <property type="molecule type" value="Genomic_DNA"/>
</dbReference>
<proteinExistence type="predicted"/>
<name>A0ABD0R594_CIRMR</name>
<feature type="non-terminal residue" evidence="1">
    <location>
        <position position="203"/>
    </location>
</feature>